<feature type="compositionally biased region" description="Basic and acidic residues" evidence="12">
    <location>
        <begin position="311"/>
        <end position="323"/>
    </location>
</feature>
<keyword evidence="5 11" id="KW-0690">Ribosome biogenesis</keyword>
<reference evidence="13" key="1">
    <citation type="submission" date="2014-02" db="EMBL/GenBank/DDBJ databases">
        <title>The Genome Sequence of Trichophyton rubrum (morphotype fischeri) CBS 288.86.</title>
        <authorList>
            <consortium name="The Broad Institute Genomics Platform"/>
            <person name="Cuomo C.A."/>
            <person name="White T.C."/>
            <person name="Graser Y."/>
            <person name="Martinez-Rossi N."/>
            <person name="Heitman J."/>
            <person name="Young S.K."/>
            <person name="Zeng Q."/>
            <person name="Gargeya S."/>
            <person name="Abouelleil A."/>
            <person name="Alvarado L."/>
            <person name="Chapman S.B."/>
            <person name="Gainer-Dewar J."/>
            <person name="Goldberg J."/>
            <person name="Griggs A."/>
            <person name="Gujja S."/>
            <person name="Hansen M."/>
            <person name="Howarth C."/>
            <person name="Imamovic A."/>
            <person name="Larimer J."/>
            <person name="Martinez D."/>
            <person name="Murphy C."/>
            <person name="Pearson M.D."/>
            <person name="Persinoti G."/>
            <person name="Poon T."/>
            <person name="Priest M."/>
            <person name="Roberts A.D."/>
            <person name="Saif S."/>
            <person name="Shea T.D."/>
            <person name="Sykes S.N."/>
            <person name="Wortman J."/>
            <person name="Nusbaum C."/>
            <person name="Birren B."/>
        </authorList>
    </citation>
    <scope>NUCLEOTIDE SEQUENCE [LARGE SCALE GENOMIC DNA]</scope>
    <source>
        <strain evidence="13">CBS 288.86</strain>
    </source>
</reference>
<evidence type="ECO:0000256" key="7">
    <source>
        <dbReference type="ARBA" id="ARBA00023054"/>
    </source>
</evidence>
<feature type="region of interest" description="Disordered" evidence="12">
    <location>
        <begin position="1"/>
        <end position="212"/>
    </location>
</feature>
<evidence type="ECO:0000256" key="10">
    <source>
        <dbReference type="ARBA" id="ARBA00025053"/>
    </source>
</evidence>
<feature type="compositionally biased region" description="Basic and acidic residues" evidence="12">
    <location>
        <begin position="263"/>
        <end position="274"/>
    </location>
</feature>
<dbReference type="HOGENOM" id="CLU_048802_0_0_1"/>
<gene>
    <name evidence="13" type="ORF">H103_01812</name>
</gene>
<dbReference type="GO" id="GO:0005730">
    <property type="term" value="C:nucleolus"/>
    <property type="evidence" value="ECO:0007669"/>
    <property type="project" value="UniProtKB-SubCell"/>
</dbReference>
<comment type="subcellular location">
    <subcellularLocation>
        <location evidence="1 11">Nucleus</location>
        <location evidence="1 11">Nucleolus</location>
    </subcellularLocation>
</comment>
<dbReference type="PANTHER" id="PTHR21738:SF0">
    <property type="entry name" value="RIBOSOMAL RNA PROCESSING PROTEIN 36 HOMOLOG"/>
    <property type="match status" value="1"/>
</dbReference>
<evidence type="ECO:0000256" key="3">
    <source>
        <dbReference type="ARBA" id="ARBA00011167"/>
    </source>
</evidence>
<dbReference type="EMBL" id="KK207747">
    <property type="protein sequence ID" value="EZF55655.1"/>
    <property type="molecule type" value="Genomic_DNA"/>
</dbReference>
<dbReference type="AlphaFoldDB" id="A0A022WB89"/>
<organism evidence="13">
    <name type="scientific">Trichophyton rubrum CBS 288.86</name>
    <dbReference type="NCBI Taxonomy" id="1215330"/>
    <lineage>
        <taxon>Eukaryota</taxon>
        <taxon>Fungi</taxon>
        <taxon>Dikarya</taxon>
        <taxon>Ascomycota</taxon>
        <taxon>Pezizomycotina</taxon>
        <taxon>Eurotiomycetes</taxon>
        <taxon>Eurotiomycetidae</taxon>
        <taxon>Onygenales</taxon>
        <taxon>Arthrodermataceae</taxon>
        <taxon>Trichophyton</taxon>
    </lineage>
</organism>
<dbReference type="PANTHER" id="PTHR21738">
    <property type="entry name" value="RIBOSOMAL RNA PROCESSING PROTEIN 36 HOMOLOG"/>
    <property type="match status" value="1"/>
</dbReference>
<comment type="subunit">
    <text evidence="3 11">Associates with 90S and pre-40S pre-ribosomal particles.</text>
</comment>
<evidence type="ECO:0000256" key="8">
    <source>
        <dbReference type="ARBA" id="ARBA00023242"/>
    </source>
</evidence>
<feature type="region of interest" description="Disordered" evidence="12">
    <location>
        <begin position="311"/>
        <end position="347"/>
    </location>
</feature>
<evidence type="ECO:0000256" key="11">
    <source>
        <dbReference type="RuleBase" id="RU368027"/>
    </source>
</evidence>
<comment type="similarity">
    <text evidence="2 11">Belongs to the RRP36 family.</text>
</comment>
<feature type="compositionally biased region" description="Basic and acidic residues" evidence="12">
    <location>
        <begin position="331"/>
        <end position="347"/>
    </location>
</feature>
<keyword evidence="8 11" id="KW-0539">Nucleus</keyword>
<evidence type="ECO:0000256" key="12">
    <source>
        <dbReference type="SAM" id="MobiDB-lite"/>
    </source>
</evidence>
<feature type="compositionally biased region" description="Basic and acidic residues" evidence="12">
    <location>
        <begin position="108"/>
        <end position="156"/>
    </location>
</feature>
<feature type="compositionally biased region" description="Acidic residues" evidence="12">
    <location>
        <begin position="18"/>
        <end position="27"/>
    </location>
</feature>
<evidence type="ECO:0000313" key="13">
    <source>
        <dbReference type="EMBL" id="EZF55655.1"/>
    </source>
</evidence>
<evidence type="ECO:0000256" key="6">
    <source>
        <dbReference type="ARBA" id="ARBA00022552"/>
    </source>
</evidence>
<dbReference type="Proteomes" id="UP000023758">
    <property type="component" value="Unassembled WGS sequence"/>
</dbReference>
<evidence type="ECO:0000256" key="4">
    <source>
        <dbReference type="ARBA" id="ARBA00016695"/>
    </source>
</evidence>
<accession>A0A022WB89</accession>
<evidence type="ECO:0000256" key="5">
    <source>
        <dbReference type="ARBA" id="ARBA00022517"/>
    </source>
</evidence>
<dbReference type="GO" id="GO:0030686">
    <property type="term" value="C:90S preribosome"/>
    <property type="evidence" value="ECO:0007669"/>
    <property type="project" value="TreeGrafter"/>
</dbReference>
<keyword evidence="9 11" id="KW-0687">Ribonucleoprotein</keyword>
<sequence length="347" mass="39790">MALSGVLGKRVTAHRPDEDELEDDFSSSEELNTLSGEDDEDEDDELENGEMPDNASSEDNGDNDIKSSLSQISFGALAKAQQSLGPLKKGAKRKHGGEEEGEVEEANENTKYKKSKSDALNELRERIRRAKEGKASKSDRSRDSELSDKNHKEARSSKHAPAVQSSKYAVSRRRVVVDGENVAQVKSRDPRFDSAVQSYSHNTKSSSYSKSHSDLAAAKNYAFLNEYRDAELKELEEKLRRSKKDDEKARLKKMITSMKDRKRAMENRERERQVLARHRKKERELIKEGKKEKAWFLKRADLKKEALKEKYESMGAKERQKGIERRRKKVASKEKREMPRSRRMVEG</sequence>
<dbReference type="GO" id="GO:0000462">
    <property type="term" value="P:maturation of SSU-rRNA from tricistronic rRNA transcript (SSU-rRNA, 5.8S rRNA, LSU-rRNA)"/>
    <property type="evidence" value="ECO:0007669"/>
    <property type="project" value="TreeGrafter"/>
</dbReference>
<name>A0A022WB89_TRIRU</name>
<dbReference type="OrthoDB" id="448446at2759"/>
<evidence type="ECO:0000256" key="1">
    <source>
        <dbReference type="ARBA" id="ARBA00004604"/>
    </source>
</evidence>
<keyword evidence="7" id="KW-0175">Coiled coil</keyword>
<dbReference type="InterPro" id="IPR009292">
    <property type="entry name" value="RRP36"/>
</dbReference>
<feature type="region of interest" description="Disordered" evidence="12">
    <location>
        <begin position="255"/>
        <end position="281"/>
    </location>
</feature>
<evidence type="ECO:0000256" key="2">
    <source>
        <dbReference type="ARBA" id="ARBA00009418"/>
    </source>
</evidence>
<protein>
    <recommendedName>
        <fullName evidence="4 11">rRNA biogenesis protein RRP36</fullName>
    </recommendedName>
</protein>
<feature type="compositionally biased region" description="Low complexity" evidence="12">
    <location>
        <begin position="198"/>
        <end position="210"/>
    </location>
</feature>
<evidence type="ECO:0000256" key="9">
    <source>
        <dbReference type="ARBA" id="ARBA00023274"/>
    </source>
</evidence>
<comment type="function">
    <text evidence="10 11">Component of the 90S pre-ribosome involved in the maturation of rRNAs. Required for early cleavages of the pre-RNAs in the 40S ribosomal subunit maturation pathway.</text>
</comment>
<dbReference type="Pfam" id="PF06102">
    <property type="entry name" value="RRP36"/>
    <property type="match status" value="1"/>
</dbReference>
<proteinExistence type="inferred from homology"/>
<keyword evidence="6 11" id="KW-0698">rRNA processing</keyword>
<feature type="compositionally biased region" description="Acidic residues" evidence="12">
    <location>
        <begin position="36"/>
        <end position="50"/>
    </location>
</feature>